<proteinExistence type="predicted"/>
<evidence type="ECO:0000313" key="2">
    <source>
        <dbReference type="EMBL" id="KAL2624219.1"/>
    </source>
</evidence>
<gene>
    <name evidence="2" type="ORF">R1flu_008464</name>
</gene>
<feature type="transmembrane region" description="Helical" evidence="1">
    <location>
        <begin position="39"/>
        <end position="61"/>
    </location>
</feature>
<keyword evidence="1" id="KW-1133">Transmembrane helix</keyword>
<sequence>MNLVSGSAVLPGSSSFVSLSVIGPCPAIAFFPFPFALTAQLPVTIVGHVVVVGSGVLTTYITCPDAWFTSRPLAVVVGTMSSLAYFPVLKGACLIANFLDLNFGLSVLTGMGLISSPNFLDLSSLHRNITKDSSFDSSTSAISTTPLKEKLKDLENY</sequence>
<name>A0ABD1YCS7_9MARC</name>
<evidence type="ECO:0000313" key="3">
    <source>
        <dbReference type="Proteomes" id="UP001605036"/>
    </source>
</evidence>
<reference evidence="2 3" key="1">
    <citation type="submission" date="2024-09" db="EMBL/GenBank/DDBJ databases">
        <title>Chromosome-scale assembly of Riccia fluitans.</title>
        <authorList>
            <person name="Paukszto L."/>
            <person name="Sawicki J."/>
            <person name="Karawczyk K."/>
            <person name="Piernik-Szablinska J."/>
            <person name="Szczecinska M."/>
            <person name="Mazdziarz M."/>
        </authorList>
    </citation>
    <scope>NUCLEOTIDE SEQUENCE [LARGE SCALE GENOMIC DNA]</scope>
    <source>
        <strain evidence="2">Rf_01</strain>
        <tissue evidence="2">Aerial parts of the thallus</tissue>
    </source>
</reference>
<evidence type="ECO:0000256" key="1">
    <source>
        <dbReference type="SAM" id="Phobius"/>
    </source>
</evidence>
<dbReference type="EMBL" id="JBHFFA010000005">
    <property type="protein sequence ID" value="KAL2624219.1"/>
    <property type="molecule type" value="Genomic_DNA"/>
</dbReference>
<accession>A0ABD1YCS7</accession>
<keyword evidence="1" id="KW-0472">Membrane</keyword>
<protein>
    <submittedName>
        <fullName evidence="2">Uncharacterized protein</fullName>
    </submittedName>
</protein>
<dbReference type="Proteomes" id="UP001605036">
    <property type="component" value="Unassembled WGS sequence"/>
</dbReference>
<keyword evidence="1" id="KW-0812">Transmembrane</keyword>
<organism evidence="2 3">
    <name type="scientific">Riccia fluitans</name>
    <dbReference type="NCBI Taxonomy" id="41844"/>
    <lineage>
        <taxon>Eukaryota</taxon>
        <taxon>Viridiplantae</taxon>
        <taxon>Streptophyta</taxon>
        <taxon>Embryophyta</taxon>
        <taxon>Marchantiophyta</taxon>
        <taxon>Marchantiopsida</taxon>
        <taxon>Marchantiidae</taxon>
        <taxon>Marchantiales</taxon>
        <taxon>Ricciaceae</taxon>
        <taxon>Riccia</taxon>
    </lineage>
</organism>
<feature type="transmembrane region" description="Helical" evidence="1">
    <location>
        <begin position="73"/>
        <end position="97"/>
    </location>
</feature>
<dbReference type="AlphaFoldDB" id="A0ABD1YCS7"/>
<keyword evidence="3" id="KW-1185">Reference proteome</keyword>
<feature type="transmembrane region" description="Helical" evidence="1">
    <location>
        <begin position="103"/>
        <end position="120"/>
    </location>
</feature>
<comment type="caution">
    <text evidence="2">The sequence shown here is derived from an EMBL/GenBank/DDBJ whole genome shotgun (WGS) entry which is preliminary data.</text>
</comment>